<name>A0A8H3ERC8_9LECA</name>
<evidence type="ECO:0000256" key="1">
    <source>
        <dbReference type="SAM" id="MobiDB-lite"/>
    </source>
</evidence>
<evidence type="ECO:0000313" key="2">
    <source>
        <dbReference type="EMBL" id="CAF9910233.1"/>
    </source>
</evidence>
<evidence type="ECO:0000313" key="3">
    <source>
        <dbReference type="Proteomes" id="UP000664203"/>
    </source>
</evidence>
<feature type="region of interest" description="Disordered" evidence="1">
    <location>
        <begin position="96"/>
        <end position="144"/>
    </location>
</feature>
<feature type="compositionally biased region" description="Low complexity" evidence="1">
    <location>
        <begin position="104"/>
        <end position="128"/>
    </location>
</feature>
<dbReference type="Proteomes" id="UP000664203">
    <property type="component" value="Unassembled WGS sequence"/>
</dbReference>
<protein>
    <submittedName>
        <fullName evidence="2">Uncharacterized protein</fullName>
    </submittedName>
</protein>
<keyword evidence="3" id="KW-1185">Reference proteome</keyword>
<sequence>MELHWAPDYCLACDKQTECETYCSQSCRLADLEKSSDWSGSTSPNTPNWTSSDSNRGSGFYLSPAFNFAAYKTPQTTPDWPASGLSASPRTCYFSTTSGSQNAPSRTLSPSSSRSSLSSTTTNSSTSSHQNPLSEQARTELRGYTNSFDNTRNWRRRMTWS</sequence>
<gene>
    <name evidence="2" type="ORF">ALECFALPRED_006430</name>
</gene>
<dbReference type="InterPro" id="IPR024368">
    <property type="entry name" value="Ecl1/2/3"/>
</dbReference>
<organism evidence="2 3">
    <name type="scientific">Alectoria fallacina</name>
    <dbReference type="NCBI Taxonomy" id="1903189"/>
    <lineage>
        <taxon>Eukaryota</taxon>
        <taxon>Fungi</taxon>
        <taxon>Dikarya</taxon>
        <taxon>Ascomycota</taxon>
        <taxon>Pezizomycotina</taxon>
        <taxon>Lecanoromycetes</taxon>
        <taxon>OSLEUM clade</taxon>
        <taxon>Lecanoromycetidae</taxon>
        <taxon>Lecanorales</taxon>
        <taxon>Lecanorineae</taxon>
        <taxon>Parmeliaceae</taxon>
        <taxon>Alectoria</taxon>
    </lineage>
</organism>
<dbReference type="OrthoDB" id="2563506at2759"/>
<dbReference type="Pfam" id="PF12855">
    <property type="entry name" value="Ecl1"/>
    <property type="match status" value="1"/>
</dbReference>
<accession>A0A8H3ERC8</accession>
<feature type="region of interest" description="Disordered" evidence="1">
    <location>
        <begin position="35"/>
        <end position="55"/>
    </location>
</feature>
<comment type="caution">
    <text evidence="2">The sequence shown here is derived from an EMBL/GenBank/DDBJ whole genome shotgun (WGS) entry which is preliminary data.</text>
</comment>
<proteinExistence type="predicted"/>
<reference evidence="2" key="1">
    <citation type="submission" date="2021-03" db="EMBL/GenBank/DDBJ databases">
        <authorList>
            <person name="Tagirdzhanova G."/>
        </authorList>
    </citation>
    <scope>NUCLEOTIDE SEQUENCE</scope>
</reference>
<feature type="compositionally biased region" description="Low complexity" evidence="1">
    <location>
        <begin position="39"/>
        <end position="55"/>
    </location>
</feature>
<dbReference type="EMBL" id="CAJPDR010000041">
    <property type="protein sequence ID" value="CAF9910233.1"/>
    <property type="molecule type" value="Genomic_DNA"/>
</dbReference>
<dbReference type="AlphaFoldDB" id="A0A8H3ERC8"/>